<dbReference type="EMBL" id="CCYD01003042">
    <property type="protein sequence ID" value="CEG49285.1"/>
    <property type="molecule type" value="Genomic_DNA"/>
</dbReference>
<keyword evidence="5" id="KW-1185">Reference proteome</keyword>
<feature type="region of interest" description="Disordered" evidence="1">
    <location>
        <begin position="1018"/>
        <end position="1037"/>
    </location>
</feature>
<dbReference type="InterPro" id="IPR000719">
    <property type="entry name" value="Prot_kinase_dom"/>
</dbReference>
<dbReference type="SMART" id="SM00220">
    <property type="entry name" value="S_TKc"/>
    <property type="match status" value="1"/>
</dbReference>
<sequence length="1216" mass="131833">MPPLKSSARCPTDPCSSISILRLTAYSTYRRFPHLHYACAAWLAVCLCLVSKQMGPSSRGQVTTGVTNRTEDSSTVSDNNTTMSTNHATKIMGTATDNAGNTTTKIATMKGSDEVPPVPINTTEGRGNFNNVLMVEEVDTNITTAPTATETLGSNTDGSTSRSTSGFISPISSESISKEDDAAESIAPTPSAEDQNSFQMLTVSNSKVDFNTTANKEANTAISAVTQSVYDAAVMDTSSSFTVALDDDESDTSRAPSMLTKTSEKSTISGSEAVAASFVLPNSSSSSSFLTSWFHSNFRNNETQLFVSNRDATTLTNASPHLCAGLPALVTRSDSETPNGGCPDELTVLNASCTCITGYDYTASVWTFHITKELWNSTTSAPVRSLIQSSFDKLAIDTIRPIWVPSSVQTLTIKGADRIPSKILFVNDIRYVSGSSLALVKSVKSSINVSTLSIHNVDLNLIAMKRSDFIPASVINLTLHNCNISNLGASFTRNWSRLQFLDLSLNNIDTEFIGGPYLRELNLSYNALSMLPIGSLNTSKLEALHIQGNDIKDFNVSLEVFEQILRLKAFTADKPSLSSSCGQGVWKIAHGATFCVLSASTAALPDLSPSSGSNSDDNDGFGALSYWLIVGAIAVLVLLFLIVRQHRRRNREHDSLLVSPEAIEVVTPKAGGTTAFNALNRKNSFAAVPVGRAATHSGYSHPKGSSPDSEDFTALNTGLLSSAILASCRLDYDEVALGRCISRGGFGLVFVGCYRGRQVAVKKIRNEREVTRDQVEQFVCEITLIAGLSHPRIVEFIGACWTTPTELSAVTELMERGDLRDVTQRFKRSGYRLTWESHKMVIAYHIAEALTYLHGLNPTVIHRDLKAKNVLLNADMEAKLSDFGIARERSSYDGSEHMTVGIGTSFWIAPEVLLGRDYDERADIYSFGVVLSEIDTDDYPYWNAQNPPQGKAQENEILRLVARGVKRPSFSENCPREIHELATRCLRADPAERPSALDIVIYLQQLVQESRSTASYSSTIQPLQSNESSSNHSSFVSENNSNLRVLLDQSTKGNQARSKPPSIASNQVCGQKTTASISHEFATTLEMVATSPQVTHQIIRTTRFSKVEHKATKSAVTSWRASQCSTNGNASGHFATSIAVTGETRIQNGGSTLPAPSSRTHTAIGPTSPSSIHTRNVDQQLLSSSSGKEATRRLSQVTGVGHFKQEWIVYEDVKEL</sequence>
<feature type="compositionally biased region" description="Polar residues" evidence="1">
    <location>
        <begin position="253"/>
        <end position="264"/>
    </location>
</feature>
<dbReference type="InterPro" id="IPR011009">
    <property type="entry name" value="Kinase-like_dom_sf"/>
</dbReference>
<dbReference type="Gene3D" id="3.80.10.10">
    <property type="entry name" value="Ribonuclease Inhibitor"/>
    <property type="match status" value="1"/>
</dbReference>
<evidence type="ECO:0000256" key="2">
    <source>
        <dbReference type="SAM" id="Phobius"/>
    </source>
</evidence>
<dbReference type="OMA" id="HMTVGIG"/>
<keyword evidence="2" id="KW-1133">Transmembrane helix</keyword>
<evidence type="ECO:0000256" key="1">
    <source>
        <dbReference type="SAM" id="MobiDB-lite"/>
    </source>
</evidence>
<protein>
    <submittedName>
        <fullName evidence="4">Tkl protein kinase</fullName>
    </submittedName>
</protein>
<reference evidence="5" key="1">
    <citation type="submission" date="2014-09" db="EMBL/GenBank/DDBJ databases">
        <authorList>
            <person name="Sharma Rahul"/>
            <person name="Thines Marco"/>
        </authorList>
    </citation>
    <scope>NUCLEOTIDE SEQUENCE [LARGE SCALE GENOMIC DNA]</scope>
</reference>
<feature type="region of interest" description="Disordered" evidence="1">
    <location>
        <begin position="245"/>
        <end position="264"/>
    </location>
</feature>
<dbReference type="Proteomes" id="UP000054928">
    <property type="component" value="Unassembled WGS sequence"/>
</dbReference>
<keyword evidence="2" id="KW-0472">Membrane</keyword>
<keyword evidence="4" id="KW-0808">Transferase</keyword>
<dbReference type="SUPFAM" id="SSF52058">
    <property type="entry name" value="L domain-like"/>
    <property type="match status" value="1"/>
</dbReference>
<dbReference type="PANTHER" id="PTHR44329:SF214">
    <property type="entry name" value="PROTEIN KINASE DOMAIN-CONTAINING PROTEIN"/>
    <property type="match status" value="1"/>
</dbReference>
<feature type="region of interest" description="Disordered" evidence="1">
    <location>
        <begin position="56"/>
        <end position="84"/>
    </location>
</feature>
<evidence type="ECO:0000313" key="5">
    <source>
        <dbReference type="Proteomes" id="UP000054928"/>
    </source>
</evidence>
<keyword evidence="2" id="KW-0812">Transmembrane</keyword>
<dbReference type="PANTHER" id="PTHR44329">
    <property type="entry name" value="SERINE/THREONINE-PROTEIN KINASE TNNI3K-RELATED"/>
    <property type="match status" value="1"/>
</dbReference>
<dbReference type="AlphaFoldDB" id="A0A0P1B4N9"/>
<dbReference type="PROSITE" id="PS50011">
    <property type="entry name" value="PROTEIN_KINASE_DOM"/>
    <property type="match status" value="1"/>
</dbReference>
<dbReference type="Gene3D" id="1.10.510.10">
    <property type="entry name" value="Transferase(Phosphotransferase) domain 1"/>
    <property type="match status" value="1"/>
</dbReference>
<feature type="region of interest" description="Disordered" evidence="1">
    <location>
        <begin position="1151"/>
        <end position="1190"/>
    </location>
</feature>
<dbReference type="GO" id="GO:0005524">
    <property type="term" value="F:ATP binding"/>
    <property type="evidence" value="ECO:0007669"/>
    <property type="project" value="InterPro"/>
</dbReference>
<dbReference type="PROSITE" id="PS00108">
    <property type="entry name" value="PROTEIN_KINASE_ST"/>
    <property type="match status" value="1"/>
</dbReference>
<feature type="domain" description="Protein kinase" evidence="3">
    <location>
        <begin position="735"/>
        <end position="1007"/>
    </location>
</feature>
<feature type="compositionally biased region" description="Low complexity" evidence="1">
    <location>
        <begin position="161"/>
        <end position="175"/>
    </location>
</feature>
<evidence type="ECO:0000313" key="4">
    <source>
        <dbReference type="EMBL" id="CEG49285.1"/>
    </source>
</evidence>
<keyword evidence="4" id="KW-0418">Kinase</keyword>
<evidence type="ECO:0000259" key="3">
    <source>
        <dbReference type="PROSITE" id="PS50011"/>
    </source>
</evidence>
<accession>A0A0P1B4N9</accession>
<feature type="region of interest" description="Disordered" evidence="1">
    <location>
        <begin position="146"/>
        <end position="195"/>
    </location>
</feature>
<dbReference type="InterPro" id="IPR051681">
    <property type="entry name" value="Ser/Thr_Kinases-Pseudokinases"/>
</dbReference>
<dbReference type="GO" id="GO:0004674">
    <property type="term" value="F:protein serine/threonine kinase activity"/>
    <property type="evidence" value="ECO:0007669"/>
    <property type="project" value="TreeGrafter"/>
</dbReference>
<name>A0A0P1B4N9_PLAHL</name>
<dbReference type="STRING" id="4781.A0A0P1B4N9"/>
<dbReference type="Gene3D" id="3.30.200.20">
    <property type="entry name" value="Phosphorylase Kinase, domain 1"/>
    <property type="match status" value="1"/>
</dbReference>
<dbReference type="InterPro" id="IPR032675">
    <property type="entry name" value="LRR_dom_sf"/>
</dbReference>
<proteinExistence type="predicted"/>
<dbReference type="OrthoDB" id="4062651at2759"/>
<dbReference type="InterPro" id="IPR008271">
    <property type="entry name" value="Ser/Thr_kinase_AS"/>
</dbReference>
<dbReference type="SUPFAM" id="SSF56112">
    <property type="entry name" value="Protein kinase-like (PK-like)"/>
    <property type="match status" value="1"/>
</dbReference>
<feature type="transmembrane region" description="Helical" evidence="2">
    <location>
        <begin position="624"/>
        <end position="643"/>
    </location>
</feature>
<feature type="compositionally biased region" description="Low complexity" evidence="1">
    <location>
        <begin position="1025"/>
        <end position="1037"/>
    </location>
</feature>
<organism evidence="4 5">
    <name type="scientific">Plasmopara halstedii</name>
    <name type="common">Downy mildew of sunflower</name>
    <dbReference type="NCBI Taxonomy" id="4781"/>
    <lineage>
        <taxon>Eukaryota</taxon>
        <taxon>Sar</taxon>
        <taxon>Stramenopiles</taxon>
        <taxon>Oomycota</taxon>
        <taxon>Peronosporomycetes</taxon>
        <taxon>Peronosporales</taxon>
        <taxon>Peronosporaceae</taxon>
        <taxon>Plasmopara</taxon>
    </lineage>
</organism>
<dbReference type="Pfam" id="PF00069">
    <property type="entry name" value="Pkinase"/>
    <property type="match status" value="1"/>
</dbReference>
<dbReference type="RefSeq" id="XP_024585654.1">
    <property type="nucleotide sequence ID" value="XM_024720458.1"/>
</dbReference>
<dbReference type="GeneID" id="36402111"/>